<keyword evidence="2 3" id="KW-0786">Thiamine pyrophosphate</keyword>
<dbReference type="Gene3D" id="3.40.50.1220">
    <property type="entry name" value="TPP-binding domain"/>
    <property type="match status" value="1"/>
</dbReference>
<evidence type="ECO:0000256" key="2">
    <source>
        <dbReference type="ARBA" id="ARBA00023052"/>
    </source>
</evidence>
<evidence type="ECO:0000256" key="3">
    <source>
        <dbReference type="RuleBase" id="RU362132"/>
    </source>
</evidence>
<dbReference type="InterPro" id="IPR029035">
    <property type="entry name" value="DHS-like_NAD/FAD-binding_dom"/>
</dbReference>
<proteinExistence type="inferred from homology"/>
<dbReference type="SUPFAM" id="SSF52518">
    <property type="entry name" value="Thiamin diphosphate-binding fold (THDP-binding)"/>
    <property type="match status" value="2"/>
</dbReference>
<evidence type="ECO:0000259" key="4">
    <source>
        <dbReference type="Pfam" id="PF00205"/>
    </source>
</evidence>
<dbReference type="Gene3D" id="3.40.50.970">
    <property type="match status" value="2"/>
</dbReference>
<name>A0A2S0WHJ6_9CORY</name>
<dbReference type="EMBL" id="CP026948">
    <property type="protein sequence ID" value="AWB85152.1"/>
    <property type="molecule type" value="Genomic_DNA"/>
</dbReference>
<dbReference type="InterPro" id="IPR029061">
    <property type="entry name" value="THDP-binding"/>
</dbReference>
<organism evidence="7 8">
    <name type="scientific">Corynebacterium liangguodongii</name>
    <dbReference type="NCBI Taxonomy" id="2079535"/>
    <lineage>
        <taxon>Bacteria</taxon>
        <taxon>Bacillati</taxon>
        <taxon>Actinomycetota</taxon>
        <taxon>Actinomycetes</taxon>
        <taxon>Mycobacteriales</taxon>
        <taxon>Corynebacteriaceae</taxon>
        <taxon>Corynebacterium</taxon>
    </lineage>
</organism>
<feature type="domain" description="Thiamine pyrophosphate enzyme N-terminal TPP-binding" evidence="6">
    <location>
        <begin position="5"/>
        <end position="113"/>
    </location>
</feature>
<keyword evidence="7" id="KW-0670">Pyruvate</keyword>
<dbReference type="GO" id="GO:0003824">
    <property type="term" value="F:catalytic activity"/>
    <property type="evidence" value="ECO:0007669"/>
    <property type="project" value="InterPro"/>
</dbReference>
<evidence type="ECO:0000259" key="5">
    <source>
        <dbReference type="Pfam" id="PF02775"/>
    </source>
</evidence>
<dbReference type="SUPFAM" id="SSF52467">
    <property type="entry name" value="DHS-like NAD/FAD-binding domain"/>
    <property type="match status" value="1"/>
</dbReference>
<dbReference type="RefSeq" id="WP_108405159.1">
    <property type="nucleotide sequence ID" value="NZ_CP026948.1"/>
</dbReference>
<dbReference type="CDD" id="cd02014">
    <property type="entry name" value="TPP_POX"/>
    <property type="match status" value="1"/>
</dbReference>
<accession>A0A2S0WHJ6</accession>
<dbReference type="InterPro" id="IPR011766">
    <property type="entry name" value="TPP_enzyme_TPP-bd"/>
</dbReference>
<feature type="domain" description="Thiamine pyrophosphate enzyme central" evidence="4">
    <location>
        <begin position="193"/>
        <end position="318"/>
    </location>
</feature>
<dbReference type="PANTHER" id="PTHR42981:SF2">
    <property type="entry name" value="PYRUVATE DEHYDROGENASE [UBIQUINONE]"/>
    <property type="match status" value="1"/>
</dbReference>
<reference evidence="8" key="1">
    <citation type="submission" date="2018-01" db="EMBL/GenBank/DDBJ databases">
        <authorList>
            <person name="Li J."/>
        </authorList>
    </citation>
    <scope>NUCLEOTIDE SEQUENCE [LARGE SCALE GENOMIC DNA]</scope>
    <source>
        <strain evidence="8">2184</strain>
    </source>
</reference>
<feature type="domain" description="Thiamine pyrophosphate enzyme TPP-binding" evidence="5">
    <location>
        <begin position="383"/>
        <end position="529"/>
    </location>
</feature>
<protein>
    <submittedName>
        <fullName evidence="7">Pyruvate dehydrogenase</fullName>
    </submittedName>
</protein>
<gene>
    <name evidence="7" type="ORF">C3E79_09775</name>
</gene>
<dbReference type="InterPro" id="IPR047211">
    <property type="entry name" value="POXB-like"/>
</dbReference>
<comment type="similarity">
    <text evidence="1 3">Belongs to the TPP enzyme family.</text>
</comment>
<dbReference type="KEGG" id="clia:C3E79_09775"/>
<dbReference type="Pfam" id="PF00205">
    <property type="entry name" value="TPP_enzyme_M"/>
    <property type="match status" value="1"/>
</dbReference>
<dbReference type="NCBIfam" id="NF005114">
    <property type="entry name" value="PRK06546.1"/>
    <property type="match status" value="1"/>
</dbReference>
<keyword evidence="8" id="KW-1185">Reference proteome</keyword>
<dbReference type="Proteomes" id="UP000244754">
    <property type="component" value="Chromosome"/>
</dbReference>
<evidence type="ECO:0000313" key="7">
    <source>
        <dbReference type="EMBL" id="AWB85152.1"/>
    </source>
</evidence>
<dbReference type="InterPro" id="IPR012000">
    <property type="entry name" value="Thiamin_PyroP_enz_cen_dom"/>
</dbReference>
<evidence type="ECO:0000313" key="8">
    <source>
        <dbReference type="Proteomes" id="UP000244754"/>
    </source>
</evidence>
<dbReference type="PANTHER" id="PTHR42981">
    <property type="entry name" value="PYRUVATE DEHYDROGENASE [UBIQUINONE]"/>
    <property type="match status" value="1"/>
</dbReference>
<evidence type="ECO:0000259" key="6">
    <source>
        <dbReference type="Pfam" id="PF02776"/>
    </source>
</evidence>
<dbReference type="AlphaFoldDB" id="A0A2S0WHJ6"/>
<dbReference type="GO" id="GO:0030976">
    <property type="term" value="F:thiamine pyrophosphate binding"/>
    <property type="evidence" value="ECO:0007669"/>
    <property type="project" value="InterPro"/>
</dbReference>
<evidence type="ECO:0000256" key="1">
    <source>
        <dbReference type="ARBA" id="ARBA00007812"/>
    </source>
</evidence>
<dbReference type="Pfam" id="PF02775">
    <property type="entry name" value="TPP_enzyme_C"/>
    <property type="match status" value="1"/>
</dbReference>
<dbReference type="Pfam" id="PF02776">
    <property type="entry name" value="TPP_enzyme_N"/>
    <property type="match status" value="1"/>
</dbReference>
<dbReference type="InterPro" id="IPR012001">
    <property type="entry name" value="Thiamin_PyroP_enz_TPP-bd_dom"/>
</dbReference>
<dbReference type="OrthoDB" id="4959782at2"/>
<dbReference type="InterPro" id="IPR047212">
    <property type="entry name" value="TPP_POXB-like"/>
</dbReference>
<dbReference type="GO" id="GO:0000287">
    <property type="term" value="F:magnesium ion binding"/>
    <property type="evidence" value="ECO:0007669"/>
    <property type="project" value="InterPro"/>
</dbReference>
<sequence>MSTSFAQYIVHTLEGLGVKRIYGLVGDSLNPLSDAVRGSEIEWIHVRNEEAAAFAAAADSLTTGELAVCGASCGPGNTHLIQGLYEAHRDRARVLAIASHIPSAEIGSEFFQATHPEYVFQECSGYREVVHSPTQGARVLHNALQSTYSGGGVSVMVIPGDVFSADAPESSTAQSTFARGDGRRVFPDPGEAAALVDAINTAKNVTLFCGYGARDAREEVFALAEKIKAPIGHSFRGKMFIAHDNPYDVGMSGLLGYGACHEASLEADLFIMVGTDFPYSDWLPKGNVAQIDLDGSHIGRRTPVTYPVIGDVKSVLENILPHVEEKADRSFLDRMLARHAELLEHVVEKYTTPAAEARTPIHPEFAASVIDELIADDAFVTVDTGMCNVWSSRYLTPNGTRGELASYLHGTMANALPMAIGVQAAHPDRQVVSWSGDGGLGMLLGELLTVALHNLPVKIVVFNNSSLGMVKLEMIVQGFPDFGTDHEHVNYAAIAEAVGIAAFRVEDPAQLREAVSEALAADGPALIDVVTDPNALSLPPDITAEMLQGFTATGVKTVLEGGVGKMVELARRNLRQIGAAAAIEVK</sequence>